<dbReference type="PANTHER" id="PTHR46825">
    <property type="entry name" value="D-ALANYL-D-ALANINE-CARBOXYPEPTIDASE/ENDOPEPTIDASE AMPH"/>
    <property type="match status" value="1"/>
</dbReference>
<evidence type="ECO:0000259" key="2">
    <source>
        <dbReference type="Pfam" id="PF00144"/>
    </source>
</evidence>
<keyword evidence="4" id="KW-1185">Reference proteome</keyword>
<comment type="caution">
    <text evidence="3">The sequence shown here is derived from an EMBL/GenBank/DDBJ whole genome shotgun (WGS) entry which is preliminary data.</text>
</comment>
<name>A0ABS6SI06_9SPHN</name>
<accession>A0ABS6SI06</accession>
<dbReference type="InterPro" id="IPR001466">
    <property type="entry name" value="Beta-lactam-related"/>
</dbReference>
<gene>
    <name evidence="3" type="ORF">KCG44_12220</name>
</gene>
<feature type="chain" id="PRO_5046427858" evidence="1">
    <location>
        <begin position="20"/>
        <end position="437"/>
    </location>
</feature>
<feature type="domain" description="Beta-lactamase-related" evidence="2">
    <location>
        <begin position="44"/>
        <end position="332"/>
    </location>
</feature>
<sequence>MRFVFLGATMLALIGSGCANEPTRAMASGAQNLSAQDAALAARVDTYFAPLVETRDISGTLIVRRGGVTVLTRHLGYADWAKQRPHTPATLYSTASVTKGVTAAVIISLMRDGRLDMDESLGTYMPAMSVYPALTARTVLQHRAGLPREFPDDYDPRSQTTAAWLAADSARVGPGGEEAYSNVGYALLAELAEAVGGQSFEKLAQAQILSRAGLGSAVIQQETAGSLADGAIGYSAGPEPLGVMPSITAPPEAGATGLIMTADDLARWAETLAGNAYPELTENDGALGPVHVGSGDGGRYVSVQGSLPGYTANAVSWMDRDVTIAFAGNLFSYPALDLNNTLIALLSDEAMTPPAKRPGPVAISTDHRALIGIHDTASFGRLRISAAEDGNIFLSMPDKAAHWRFHLTPIEGGVFHWRSFDQLVSRDEKGTLRIAPR</sequence>
<dbReference type="InterPro" id="IPR050491">
    <property type="entry name" value="AmpC-like"/>
</dbReference>
<evidence type="ECO:0000313" key="4">
    <source>
        <dbReference type="Proteomes" id="UP000722336"/>
    </source>
</evidence>
<protein>
    <submittedName>
        <fullName evidence="3">Beta-lactamase family protein</fullName>
    </submittedName>
</protein>
<reference evidence="3 4" key="1">
    <citation type="submission" date="2021-04" db="EMBL/GenBank/DDBJ databases">
        <authorList>
            <person name="Pira H."/>
            <person name="Risdian C."/>
            <person name="Wink J."/>
        </authorList>
    </citation>
    <scope>NUCLEOTIDE SEQUENCE [LARGE SCALE GENOMIC DNA]</scope>
    <source>
        <strain evidence="3 4">WHA3</strain>
    </source>
</reference>
<proteinExistence type="predicted"/>
<feature type="signal peptide" evidence="1">
    <location>
        <begin position="1"/>
        <end position="19"/>
    </location>
</feature>
<organism evidence="3 4">
    <name type="scientific">Pacificimonas pallii</name>
    <dbReference type="NCBI Taxonomy" id="2827236"/>
    <lineage>
        <taxon>Bacteria</taxon>
        <taxon>Pseudomonadati</taxon>
        <taxon>Pseudomonadota</taxon>
        <taxon>Alphaproteobacteria</taxon>
        <taxon>Sphingomonadales</taxon>
        <taxon>Sphingosinicellaceae</taxon>
        <taxon>Pacificimonas</taxon>
    </lineage>
</organism>
<evidence type="ECO:0000313" key="3">
    <source>
        <dbReference type="EMBL" id="MBV7257551.1"/>
    </source>
</evidence>
<dbReference type="RefSeq" id="WP_218446397.1">
    <property type="nucleotide sequence ID" value="NZ_JAGSPA010000004.1"/>
</dbReference>
<dbReference type="Proteomes" id="UP000722336">
    <property type="component" value="Unassembled WGS sequence"/>
</dbReference>
<keyword evidence="1" id="KW-0732">Signal</keyword>
<evidence type="ECO:0000256" key="1">
    <source>
        <dbReference type="SAM" id="SignalP"/>
    </source>
</evidence>
<dbReference type="EMBL" id="JAGSPA010000004">
    <property type="protein sequence ID" value="MBV7257551.1"/>
    <property type="molecule type" value="Genomic_DNA"/>
</dbReference>
<dbReference type="PROSITE" id="PS51257">
    <property type="entry name" value="PROKAR_LIPOPROTEIN"/>
    <property type="match status" value="1"/>
</dbReference>
<dbReference type="PANTHER" id="PTHR46825:SF9">
    <property type="entry name" value="BETA-LACTAMASE-RELATED DOMAIN-CONTAINING PROTEIN"/>
    <property type="match status" value="1"/>
</dbReference>
<dbReference type="Pfam" id="PF00144">
    <property type="entry name" value="Beta-lactamase"/>
    <property type="match status" value="1"/>
</dbReference>